<dbReference type="GO" id="GO:0006043">
    <property type="term" value="P:glucosamine catabolic process"/>
    <property type="evidence" value="ECO:0007669"/>
    <property type="project" value="TreeGrafter"/>
</dbReference>
<dbReference type="EC" id="3.5.99.6" evidence="2"/>
<dbReference type="InterPro" id="IPR006148">
    <property type="entry name" value="Glc/Gal-6P_isomerase"/>
</dbReference>
<dbReference type="Proteomes" id="UP000577362">
    <property type="component" value="Unassembled WGS sequence"/>
</dbReference>
<dbReference type="GO" id="GO:0004342">
    <property type="term" value="F:glucosamine-6-phosphate deaminase activity"/>
    <property type="evidence" value="ECO:0007669"/>
    <property type="project" value="UniProtKB-EC"/>
</dbReference>
<dbReference type="GO" id="GO:0042802">
    <property type="term" value="F:identical protein binding"/>
    <property type="evidence" value="ECO:0007669"/>
    <property type="project" value="TreeGrafter"/>
</dbReference>
<dbReference type="Pfam" id="PF01182">
    <property type="entry name" value="Glucosamine_iso"/>
    <property type="match status" value="1"/>
</dbReference>
<keyword evidence="2" id="KW-0378">Hydrolase</keyword>
<keyword evidence="3" id="KW-1185">Reference proteome</keyword>
<gene>
    <name evidence="2" type="ORF">GGR16_004560</name>
</gene>
<dbReference type="PANTHER" id="PTHR11280">
    <property type="entry name" value="GLUCOSAMINE-6-PHOSPHATE ISOMERASE"/>
    <property type="match status" value="1"/>
</dbReference>
<feature type="domain" description="Glucosamine/galactosamine-6-phosphate isomerase" evidence="1">
    <location>
        <begin position="8"/>
        <end position="228"/>
    </location>
</feature>
<proteinExistence type="predicted"/>
<name>A0A840C7X4_9HYPH</name>
<dbReference type="InterPro" id="IPR037171">
    <property type="entry name" value="NagB/RpiA_transferase-like"/>
</dbReference>
<protein>
    <submittedName>
        <fullName evidence="2">Glucosamine-6-phosphate deaminase</fullName>
        <ecNumber evidence="2">3.5.99.6</ecNumber>
    </submittedName>
</protein>
<dbReference type="GO" id="GO:0006046">
    <property type="term" value="P:N-acetylglucosamine catabolic process"/>
    <property type="evidence" value="ECO:0007669"/>
    <property type="project" value="TreeGrafter"/>
</dbReference>
<dbReference type="AlphaFoldDB" id="A0A840C7X4"/>
<evidence type="ECO:0000313" key="2">
    <source>
        <dbReference type="EMBL" id="MBB4019509.1"/>
    </source>
</evidence>
<comment type="caution">
    <text evidence="2">The sequence shown here is derived from an EMBL/GenBank/DDBJ whole genome shotgun (WGS) entry which is preliminary data.</text>
</comment>
<dbReference type="SUPFAM" id="SSF100950">
    <property type="entry name" value="NagB/RpiA/CoA transferase-like"/>
    <property type="match status" value="1"/>
</dbReference>
<dbReference type="GO" id="GO:0005975">
    <property type="term" value="P:carbohydrate metabolic process"/>
    <property type="evidence" value="ECO:0007669"/>
    <property type="project" value="InterPro"/>
</dbReference>
<dbReference type="Gene3D" id="3.40.50.1360">
    <property type="match status" value="1"/>
</dbReference>
<dbReference type="GO" id="GO:0005737">
    <property type="term" value="C:cytoplasm"/>
    <property type="evidence" value="ECO:0007669"/>
    <property type="project" value="TreeGrafter"/>
</dbReference>
<accession>A0A840C7X4</accession>
<dbReference type="InterPro" id="IPR004547">
    <property type="entry name" value="Glucosamine6P_isomerase"/>
</dbReference>
<dbReference type="RefSeq" id="WP_183318300.1">
    <property type="nucleotide sequence ID" value="NZ_JACIEN010000007.1"/>
</dbReference>
<dbReference type="CDD" id="cd01399">
    <property type="entry name" value="GlcN6P_deaminase"/>
    <property type="match status" value="1"/>
</dbReference>
<dbReference type="EMBL" id="JACIEN010000007">
    <property type="protein sequence ID" value="MBB4019509.1"/>
    <property type="molecule type" value="Genomic_DNA"/>
</dbReference>
<organism evidence="2 3">
    <name type="scientific">Chelatococcus caeni</name>
    <dbReference type="NCBI Taxonomy" id="1348468"/>
    <lineage>
        <taxon>Bacteria</taxon>
        <taxon>Pseudomonadati</taxon>
        <taxon>Pseudomonadota</taxon>
        <taxon>Alphaproteobacteria</taxon>
        <taxon>Hyphomicrobiales</taxon>
        <taxon>Chelatococcaceae</taxon>
        <taxon>Chelatococcus</taxon>
    </lineage>
</organism>
<reference evidence="2 3" key="1">
    <citation type="submission" date="2020-08" db="EMBL/GenBank/DDBJ databases">
        <title>Genomic Encyclopedia of Type Strains, Phase IV (KMG-IV): sequencing the most valuable type-strain genomes for metagenomic binning, comparative biology and taxonomic classification.</title>
        <authorList>
            <person name="Goeker M."/>
        </authorList>
    </citation>
    <scope>NUCLEOTIDE SEQUENCE [LARGE SCALE GENOMIC DNA]</scope>
    <source>
        <strain evidence="2 3">DSM 103737</strain>
    </source>
</reference>
<evidence type="ECO:0000259" key="1">
    <source>
        <dbReference type="Pfam" id="PF01182"/>
    </source>
</evidence>
<dbReference type="GO" id="GO:0019262">
    <property type="term" value="P:N-acetylneuraminate catabolic process"/>
    <property type="evidence" value="ECO:0007669"/>
    <property type="project" value="TreeGrafter"/>
</dbReference>
<evidence type="ECO:0000313" key="3">
    <source>
        <dbReference type="Proteomes" id="UP000577362"/>
    </source>
</evidence>
<sequence length="250" mass="27242">MDISVFPDKASLGREAARIGGDAIAAAVAEKGRATIIVATGASQFEMLEVLTARRDIDWSRVTAFHLDEYVGLPTTHPASFRRYLEERFVKPLGGAVTFVPVNGDAADAAAETRRLGDLIRSETVDVCFAGIGENCHLAFNDPPADFDTEEPYIVVTLDEACRRQQLGEGWFPTFEDVPQQAISMSIRQIMKSRLLVVSVPDARKAEAVHHAVEGPVSPQYPASILQQHPACRLFLDEASAAGLKGRPRK</sequence>
<dbReference type="PANTHER" id="PTHR11280:SF6">
    <property type="entry name" value="GLUCOSAMINE-6-PHOSPHATE ISOMERASE NAGB"/>
    <property type="match status" value="1"/>
</dbReference>